<dbReference type="InterPro" id="IPR038717">
    <property type="entry name" value="Tc1-like_DDE_dom"/>
</dbReference>
<feature type="non-terminal residue" evidence="2">
    <location>
        <position position="1"/>
    </location>
</feature>
<accession>A0AAD6T8D8</accession>
<feature type="non-terminal residue" evidence="2">
    <location>
        <position position="70"/>
    </location>
</feature>
<evidence type="ECO:0000313" key="4">
    <source>
        <dbReference type="Proteomes" id="UP001218188"/>
    </source>
</evidence>
<organism evidence="2 4">
    <name type="scientific">Mycena alexandri</name>
    <dbReference type="NCBI Taxonomy" id="1745969"/>
    <lineage>
        <taxon>Eukaryota</taxon>
        <taxon>Fungi</taxon>
        <taxon>Dikarya</taxon>
        <taxon>Basidiomycota</taxon>
        <taxon>Agaricomycotina</taxon>
        <taxon>Agaricomycetes</taxon>
        <taxon>Agaricomycetidae</taxon>
        <taxon>Agaricales</taxon>
        <taxon>Marasmiineae</taxon>
        <taxon>Mycenaceae</taxon>
        <taxon>Mycena</taxon>
    </lineage>
</organism>
<sequence length="70" mass="7884">YLPPYSPDFDPIEEGFSSMKAWIRAHRDYTGPVLAGQPGADSPYAMIWQAVYASMTPEKAQGWFQHSGYL</sequence>
<name>A0AAD6T8D8_9AGAR</name>
<reference evidence="2" key="1">
    <citation type="submission" date="2023-03" db="EMBL/GenBank/DDBJ databases">
        <title>Massive genome expansion in bonnet fungi (Mycena s.s.) driven by repeated elements and novel gene families across ecological guilds.</title>
        <authorList>
            <consortium name="Lawrence Berkeley National Laboratory"/>
            <person name="Harder C.B."/>
            <person name="Miyauchi S."/>
            <person name="Viragh M."/>
            <person name="Kuo A."/>
            <person name="Thoen E."/>
            <person name="Andreopoulos B."/>
            <person name="Lu D."/>
            <person name="Skrede I."/>
            <person name="Drula E."/>
            <person name="Henrissat B."/>
            <person name="Morin E."/>
            <person name="Kohler A."/>
            <person name="Barry K."/>
            <person name="LaButti K."/>
            <person name="Morin E."/>
            <person name="Salamov A."/>
            <person name="Lipzen A."/>
            <person name="Mereny Z."/>
            <person name="Hegedus B."/>
            <person name="Baldrian P."/>
            <person name="Stursova M."/>
            <person name="Weitz H."/>
            <person name="Taylor A."/>
            <person name="Grigoriev I.V."/>
            <person name="Nagy L.G."/>
            <person name="Martin F."/>
            <person name="Kauserud H."/>
        </authorList>
    </citation>
    <scope>NUCLEOTIDE SEQUENCE</scope>
    <source>
        <strain evidence="2">CBHHK200</strain>
    </source>
</reference>
<dbReference type="InterPro" id="IPR036397">
    <property type="entry name" value="RNaseH_sf"/>
</dbReference>
<dbReference type="Pfam" id="PF13358">
    <property type="entry name" value="DDE_3"/>
    <property type="match status" value="1"/>
</dbReference>
<dbReference type="GO" id="GO:0003676">
    <property type="term" value="F:nucleic acid binding"/>
    <property type="evidence" value="ECO:0007669"/>
    <property type="project" value="InterPro"/>
</dbReference>
<evidence type="ECO:0000313" key="2">
    <source>
        <dbReference type="EMBL" id="KAJ7041414.1"/>
    </source>
</evidence>
<keyword evidence="4" id="KW-1185">Reference proteome</keyword>
<dbReference type="EMBL" id="JARJCM010000005">
    <property type="protein sequence ID" value="KAJ7045178.1"/>
    <property type="molecule type" value="Genomic_DNA"/>
</dbReference>
<comment type="caution">
    <text evidence="2">The sequence shown here is derived from an EMBL/GenBank/DDBJ whole genome shotgun (WGS) entry which is preliminary data.</text>
</comment>
<proteinExistence type="predicted"/>
<gene>
    <name evidence="3" type="ORF">C8F04DRAFT_878247</name>
    <name evidence="2" type="ORF">C8F04DRAFT_901928</name>
</gene>
<dbReference type="EMBL" id="JARJCM010000017">
    <property type="protein sequence ID" value="KAJ7041414.1"/>
    <property type="molecule type" value="Genomic_DNA"/>
</dbReference>
<protein>
    <recommendedName>
        <fullName evidence="1">Tc1-like transposase DDE domain-containing protein</fullName>
    </recommendedName>
</protein>
<feature type="domain" description="Tc1-like transposase DDE" evidence="1">
    <location>
        <begin position="1"/>
        <end position="28"/>
    </location>
</feature>
<dbReference type="AlphaFoldDB" id="A0AAD6T8D8"/>
<evidence type="ECO:0000259" key="1">
    <source>
        <dbReference type="Pfam" id="PF13358"/>
    </source>
</evidence>
<evidence type="ECO:0000313" key="3">
    <source>
        <dbReference type="EMBL" id="KAJ7045178.1"/>
    </source>
</evidence>
<dbReference type="Proteomes" id="UP001218188">
    <property type="component" value="Unassembled WGS sequence"/>
</dbReference>
<dbReference type="Gene3D" id="3.30.420.10">
    <property type="entry name" value="Ribonuclease H-like superfamily/Ribonuclease H"/>
    <property type="match status" value="1"/>
</dbReference>